<evidence type="ECO:0000313" key="1">
    <source>
        <dbReference type="EMBL" id="NIA72445.1"/>
    </source>
</evidence>
<organism evidence="1 2">
    <name type="scientific">Pelagibius litoralis</name>
    <dbReference type="NCBI Taxonomy" id="374515"/>
    <lineage>
        <taxon>Bacteria</taxon>
        <taxon>Pseudomonadati</taxon>
        <taxon>Pseudomonadota</taxon>
        <taxon>Alphaproteobacteria</taxon>
        <taxon>Rhodospirillales</taxon>
        <taxon>Rhodovibrionaceae</taxon>
        <taxon>Pelagibius</taxon>
    </lineage>
</organism>
<sequence length="68" mass="7436">MKNLTAGNLKSALWETLNDLKTGTIQPGQGDAIASQAREILRTTNTQLRIVAQGKRNVPTEVIDFAEK</sequence>
<evidence type="ECO:0000313" key="2">
    <source>
        <dbReference type="Proteomes" id="UP000761264"/>
    </source>
</evidence>
<dbReference type="AlphaFoldDB" id="A0A967F3Z6"/>
<proteinExistence type="predicted"/>
<dbReference type="RefSeq" id="WP_167231856.1">
    <property type="nucleotide sequence ID" value="NZ_JAAQPH010000045.1"/>
</dbReference>
<gene>
    <name evidence="1" type="ORF">HBA54_28050</name>
</gene>
<reference evidence="1" key="1">
    <citation type="submission" date="2020-03" db="EMBL/GenBank/DDBJ databases">
        <title>Genome of Pelagibius litoralis DSM 21314T.</title>
        <authorList>
            <person name="Wang G."/>
        </authorList>
    </citation>
    <scope>NUCLEOTIDE SEQUENCE</scope>
    <source>
        <strain evidence="1">DSM 21314</strain>
    </source>
</reference>
<dbReference type="Proteomes" id="UP000761264">
    <property type="component" value="Unassembled WGS sequence"/>
</dbReference>
<protein>
    <submittedName>
        <fullName evidence="1">Uncharacterized protein</fullName>
    </submittedName>
</protein>
<dbReference type="EMBL" id="JAAQPH010000045">
    <property type="protein sequence ID" value="NIA72445.1"/>
    <property type="molecule type" value="Genomic_DNA"/>
</dbReference>
<comment type="caution">
    <text evidence="1">The sequence shown here is derived from an EMBL/GenBank/DDBJ whole genome shotgun (WGS) entry which is preliminary data.</text>
</comment>
<name>A0A967F3Z6_9PROT</name>
<accession>A0A967F3Z6</accession>
<keyword evidence="2" id="KW-1185">Reference proteome</keyword>